<evidence type="ECO:0000313" key="2">
    <source>
        <dbReference type="Proteomes" id="UP000276886"/>
    </source>
</evidence>
<reference evidence="1 2" key="1">
    <citation type="submission" date="2018-08" db="EMBL/GenBank/DDBJ databases">
        <title>Recombination of ecologically and evolutionarily significant loci maintains genetic cohesion in the Pseudomonas syringae species complex.</title>
        <authorList>
            <person name="Dillon M."/>
            <person name="Thakur S."/>
            <person name="Almeida R.N.D."/>
            <person name="Weir B.S."/>
            <person name="Guttman D.S."/>
        </authorList>
    </citation>
    <scope>NUCLEOTIDE SEQUENCE [LARGE SCALE GENOMIC DNA]</scope>
    <source>
        <strain evidence="1 2">ICMP 2788</strain>
    </source>
</reference>
<feature type="non-terminal residue" evidence="1">
    <location>
        <position position="95"/>
    </location>
</feature>
<protein>
    <submittedName>
        <fullName evidence="1">Uncharacterized protein</fullName>
    </submittedName>
</protein>
<evidence type="ECO:0000313" key="1">
    <source>
        <dbReference type="EMBL" id="RMO24648.1"/>
    </source>
</evidence>
<dbReference type="AlphaFoldDB" id="A0A3M3TUP9"/>
<gene>
    <name evidence="1" type="ORF">ALQ44_04005</name>
</gene>
<accession>A0A3M3TUP9</accession>
<name>A0A3M3TUP9_PSESJ</name>
<feature type="non-terminal residue" evidence="1">
    <location>
        <position position="1"/>
    </location>
</feature>
<comment type="caution">
    <text evidence="1">The sequence shown here is derived from an EMBL/GenBank/DDBJ whole genome shotgun (WGS) entry which is preliminary data.</text>
</comment>
<sequence>HLSVRCTPNLWELAREEARAVAGCLLDSCSPVGHVYTELVGASLLAKRPVQSLNVFWVAAHLSVGCTQKLCELAHEGASAVAGCLLDSYSPVGQV</sequence>
<organism evidence="1 2">
    <name type="scientific">Pseudomonas syringae pv. pisi</name>
    <dbReference type="NCBI Taxonomy" id="59510"/>
    <lineage>
        <taxon>Bacteria</taxon>
        <taxon>Pseudomonadati</taxon>
        <taxon>Pseudomonadota</taxon>
        <taxon>Gammaproteobacteria</taxon>
        <taxon>Pseudomonadales</taxon>
        <taxon>Pseudomonadaceae</taxon>
        <taxon>Pseudomonas</taxon>
        <taxon>Pseudomonas syringae</taxon>
    </lineage>
</organism>
<proteinExistence type="predicted"/>
<dbReference type="Proteomes" id="UP000276886">
    <property type="component" value="Unassembled WGS sequence"/>
</dbReference>
<dbReference type="EMBL" id="RBPQ01000198">
    <property type="protein sequence ID" value="RMO24648.1"/>
    <property type="molecule type" value="Genomic_DNA"/>
</dbReference>